<keyword evidence="1" id="KW-0812">Transmembrane</keyword>
<dbReference type="EMBL" id="PXZH01000001">
    <property type="protein sequence ID" value="RST90088.1"/>
    <property type="molecule type" value="Genomic_DNA"/>
</dbReference>
<organism evidence="2 3">
    <name type="scientific">Vagococcus humatus</name>
    <dbReference type="NCBI Taxonomy" id="1889241"/>
    <lineage>
        <taxon>Bacteria</taxon>
        <taxon>Bacillati</taxon>
        <taxon>Bacillota</taxon>
        <taxon>Bacilli</taxon>
        <taxon>Lactobacillales</taxon>
        <taxon>Enterococcaceae</taxon>
        <taxon>Vagococcus</taxon>
    </lineage>
</organism>
<keyword evidence="1" id="KW-0472">Membrane</keyword>
<name>A0A429Z8S2_9ENTE</name>
<dbReference type="Proteomes" id="UP000277864">
    <property type="component" value="Unassembled WGS sequence"/>
</dbReference>
<feature type="transmembrane region" description="Helical" evidence="1">
    <location>
        <begin position="20"/>
        <end position="38"/>
    </location>
</feature>
<comment type="caution">
    <text evidence="2">The sequence shown here is derived from an EMBL/GenBank/DDBJ whole genome shotgun (WGS) entry which is preliminary data.</text>
</comment>
<feature type="transmembrane region" description="Helical" evidence="1">
    <location>
        <begin position="44"/>
        <end position="62"/>
    </location>
</feature>
<gene>
    <name evidence="2" type="ORF">C7P63_03140</name>
</gene>
<evidence type="ECO:0000313" key="3">
    <source>
        <dbReference type="Proteomes" id="UP000277864"/>
    </source>
</evidence>
<reference evidence="2 3" key="1">
    <citation type="submission" date="2018-03" db="EMBL/GenBank/DDBJ databases">
        <authorList>
            <person name="Gulvik C.A."/>
        </authorList>
    </citation>
    <scope>NUCLEOTIDE SEQUENCE [LARGE SCALE GENOMIC DNA]</scope>
    <source>
        <strain evidence="2 3">JCM 31581</strain>
    </source>
</reference>
<sequence>MFMKTKLLYIWQDVVGLKDLLTSIFLSVTLTMVGFFLAPSNNQTLQLLLGLVGALLAFFINAKRIQPKRIIQKEVRGDSDK</sequence>
<accession>A0A429Z8S2</accession>
<dbReference type="OrthoDB" id="1924966at2"/>
<protein>
    <submittedName>
        <fullName evidence="2">Uncharacterized protein</fullName>
    </submittedName>
</protein>
<proteinExistence type="predicted"/>
<keyword evidence="1" id="KW-1133">Transmembrane helix</keyword>
<evidence type="ECO:0000313" key="2">
    <source>
        <dbReference type="EMBL" id="RST90088.1"/>
    </source>
</evidence>
<evidence type="ECO:0000256" key="1">
    <source>
        <dbReference type="SAM" id="Phobius"/>
    </source>
</evidence>
<keyword evidence="3" id="KW-1185">Reference proteome</keyword>
<dbReference type="AlphaFoldDB" id="A0A429Z8S2"/>